<comment type="caution">
    <text evidence="2">The sequence shown here is derived from an EMBL/GenBank/DDBJ whole genome shotgun (WGS) entry which is preliminary data.</text>
</comment>
<name>A0ABT1PPT6_9ACTN</name>
<evidence type="ECO:0000313" key="3">
    <source>
        <dbReference type="Proteomes" id="UP001057702"/>
    </source>
</evidence>
<dbReference type="GO" id="GO:0008168">
    <property type="term" value="F:methyltransferase activity"/>
    <property type="evidence" value="ECO:0007669"/>
    <property type="project" value="UniProtKB-KW"/>
</dbReference>
<keyword evidence="2" id="KW-0489">Methyltransferase</keyword>
<dbReference type="PANTHER" id="PTHR34203">
    <property type="entry name" value="METHYLTRANSFERASE, FKBM FAMILY PROTEIN"/>
    <property type="match status" value="1"/>
</dbReference>
<dbReference type="GO" id="GO:0032259">
    <property type="term" value="P:methylation"/>
    <property type="evidence" value="ECO:0007669"/>
    <property type="project" value="UniProtKB-KW"/>
</dbReference>
<dbReference type="Gene3D" id="3.40.50.150">
    <property type="entry name" value="Vaccinia Virus protein VP39"/>
    <property type="match status" value="1"/>
</dbReference>
<keyword evidence="2" id="KW-0808">Transferase</keyword>
<dbReference type="EMBL" id="JANFNG010000002">
    <property type="protein sequence ID" value="MCQ4079692.1"/>
    <property type="molecule type" value="Genomic_DNA"/>
</dbReference>
<proteinExistence type="predicted"/>
<organism evidence="2 3">
    <name type="scientific">Streptomyces humicola</name>
    <dbReference type="NCBI Taxonomy" id="2953240"/>
    <lineage>
        <taxon>Bacteria</taxon>
        <taxon>Bacillati</taxon>
        <taxon>Actinomycetota</taxon>
        <taxon>Actinomycetes</taxon>
        <taxon>Kitasatosporales</taxon>
        <taxon>Streptomycetaceae</taxon>
        <taxon>Streptomyces</taxon>
    </lineage>
</organism>
<gene>
    <name evidence="2" type="ORF">NGB36_03530</name>
</gene>
<keyword evidence="3" id="KW-1185">Reference proteome</keyword>
<protein>
    <submittedName>
        <fullName evidence="2">FkbM family methyltransferase</fullName>
    </submittedName>
</protein>
<dbReference type="InterPro" id="IPR052514">
    <property type="entry name" value="SAM-dependent_MTase"/>
</dbReference>
<reference evidence="2" key="1">
    <citation type="submission" date="2022-06" db="EMBL/GenBank/DDBJ databases">
        <title>Draft genome sequence of Streptomyces sp. RB6PN25 isolated from peat swamp forest in Thailand.</title>
        <authorList>
            <person name="Duangmal K."/>
            <person name="Klaysubun C."/>
        </authorList>
    </citation>
    <scope>NUCLEOTIDE SEQUENCE</scope>
    <source>
        <strain evidence="2">RB6PN25</strain>
    </source>
</reference>
<dbReference type="RefSeq" id="WP_255918565.1">
    <property type="nucleotide sequence ID" value="NZ_JANFNG010000002.1"/>
</dbReference>
<dbReference type="InterPro" id="IPR029063">
    <property type="entry name" value="SAM-dependent_MTases_sf"/>
</dbReference>
<feature type="domain" description="Methyltransferase FkbM" evidence="1">
    <location>
        <begin position="106"/>
        <end position="251"/>
    </location>
</feature>
<dbReference type="Proteomes" id="UP001057702">
    <property type="component" value="Unassembled WGS sequence"/>
</dbReference>
<evidence type="ECO:0000259" key="1">
    <source>
        <dbReference type="Pfam" id="PF05050"/>
    </source>
</evidence>
<accession>A0ABT1PPT6</accession>
<dbReference type="InterPro" id="IPR006342">
    <property type="entry name" value="FkbM_mtfrase"/>
</dbReference>
<dbReference type="Pfam" id="PF05050">
    <property type="entry name" value="Methyltransf_21"/>
    <property type="match status" value="1"/>
</dbReference>
<sequence>MSTVIDEDRTRALRALDRQFRASRTRLRYRVLRHPLRLAYPTPSRLQKWKQHGFSLQVKARTPWGQRIVVTLPDDVSISLRWNGFFEYDLSVFYLRHLQRDMTFIDVGAHVGYFSMLASRAVGPAGRVFAFEPTPSTFSVLTMNAGTEPNITPINKAVWSEASVIDLHDYGPCFSAFNSAFRARLPESVRADLTERTYSVPAVRLDDFVRDQGCIPDVVKIDVESAEMHVLRGMKDMLSGPRPIVSLEVGDMDVPGAARSRLLVEHIMSFGYRAFELHNGRAAPHQLREEYGYENIVFAPSERADQL</sequence>
<dbReference type="NCBIfam" id="TIGR01444">
    <property type="entry name" value="fkbM_fam"/>
    <property type="match status" value="1"/>
</dbReference>
<dbReference type="SUPFAM" id="SSF53335">
    <property type="entry name" value="S-adenosyl-L-methionine-dependent methyltransferases"/>
    <property type="match status" value="1"/>
</dbReference>
<evidence type="ECO:0000313" key="2">
    <source>
        <dbReference type="EMBL" id="MCQ4079692.1"/>
    </source>
</evidence>
<dbReference type="PANTHER" id="PTHR34203:SF13">
    <property type="entry name" value="EXPRESSED PROTEIN"/>
    <property type="match status" value="1"/>
</dbReference>